<dbReference type="Gene3D" id="2.60.120.260">
    <property type="entry name" value="Galactose-binding domain-like"/>
    <property type="match status" value="2"/>
</dbReference>
<accession>A0A8H6YFE3</accession>
<feature type="transmembrane region" description="Helical" evidence="6">
    <location>
        <begin position="315"/>
        <end position="340"/>
    </location>
</feature>
<reference evidence="7" key="1">
    <citation type="submission" date="2020-05" db="EMBL/GenBank/DDBJ databases">
        <title>Mycena genomes resolve the evolution of fungal bioluminescence.</title>
        <authorList>
            <person name="Tsai I.J."/>
        </authorList>
    </citation>
    <scope>NUCLEOTIDE SEQUENCE</scope>
    <source>
        <strain evidence="7">160909Yilan</strain>
    </source>
</reference>
<gene>
    <name evidence="7" type="ORF">MSAN_01322800</name>
</gene>
<keyword evidence="8" id="KW-1185">Reference proteome</keyword>
<dbReference type="PANTHER" id="PTHR15549:SF26">
    <property type="entry name" value="AXIAL BUDDING PATTERN PROTEIN 2-RELATED"/>
    <property type="match status" value="1"/>
</dbReference>
<name>A0A8H6YFE3_9AGAR</name>
<evidence type="ECO:0000256" key="5">
    <source>
        <dbReference type="SAM" id="MobiDB-lite"/>
    </source>
</evidence>
<evidence type="ECO:0000256" key="4">
    <source>
        <dbReference type="ARBA" id="ARBA00023136"/>
    </source>
</evidence>
<evidence type="ECO:0008006" key="9">
    <source>
        <dbReference type="Google" id="ProtNLM"/>
    </source>
</evidence>
<evidence type="ECO:0000313" key="7">
    <source>
        <dbReference type="EMBL" id="KAF7357274.1"/>
    </source>
</evidence>
<evidence type="ECO:0000256" key="3">
    <source>
        <dbReference type="ARBA" id="ARBA00022989"/>
    </source>
</evidence>
<evidence type="ECO:0000256" key="1">
    <source>
        <dbReference type="ARBA" id="ARBA00004167"/>
    </source>
</evidence>
<keyword evidence="3 6" id="KW-1133">Transmembrane helix</keyword>
<comment type="subcellular location">
    <subcellularLocation>
        <location evidence="1">Membrane</location>
        <topology evidence="1">Single-pass membrane protein</topology>
    </subcellularLocation>
</comment>
<feature type="compositionally biased region" description="Polar residues" evidence="5">
    <location>
        <begin position="427"/>
        <end position="438"/>
    </location>
</feature>
<evidence type="ECO:0000256" key="2">
    <source>
        <dbReference type="ARBA" id="ARBA00022692"/>
    </source>
</evidence>
<evidence type="ECO:0000256" key="6">
    <source>
        <dbReference type="SAM" id="Phobius"/>
    </source>
</evidence>
<feature type="region of interest" description="Disordered" evidence="5">
    <location>
        <begin position="270"/>
        <end position="312"/>
    </location>
</feature>
<protein>
    <recommendedName>
        <fullName evidence="9">Transmembrane protein</fullName>
    </recommendedName>
</protein>
<sequence length="454" mass="47683">MQRRHIFTMATNTAILDDRDPLIQYAGTWSGGGSYLEFSGTTSFALESGSTASLSFVGTSVSVYATVGVEGASQASIEFVVDDSITGKYVAPNLTATIHHELLWGSPTLSNGTHTLVITQGVTPASTSGVICIDYIMYDTTSTFSTYFIDDRDRRITYSPGWVQDGSDGDFQHTSQRTSAPGESFTLEFEGQSIAYYGGMTSRTINATAVIDGGPPTFFGLPPGAMVSNNPLFQSGNLSAGTHKLVVTAEDDQNVWADYFLVNPTTGTPTSNSAFSPSSGAASSTSSGAVSSPSLPTSSSSSPPTTLSSPHKSTAVGAIIGGVVGIVAVLAVLAVAIFLFKRRRGKIGPSMLSSSEESRPMPFVTFPASGTAPMWPNYYHFQGVDDTAVGFPDPRAPTKSSGPPVAPIAMLPSRKLMRMQDTPGYTGASSSRPHSFRTSPGSSGQSEEPPQYIE</sequence>
<dbReference type="AlphaFoldDB" id="A0A8H6YFE3"/>
<evidence type="ECO:0000313" key="8">
    <source>
        <dbReference type="Proteomes" id="UP000623467"/>
    </source>
</evidence>
<keyword evidence="2 6" id="KW-0812">Transmembrane</keyword>
<keyword evidence="4 6" id="KW-0472">Membrane</keyword>
<dbReference type="InterPro" id="IPR051694">
    <property type="entry name" value="Immunoregulatory_rcpt-like"/>
</dbReference>
<feature type="compositionally biased region" description="Low complexity" evidence="5">
    <location>
        <begin position="439"/>
        <end position="454"/>
    </location>
</feature>
<dbReference type="EMBL" id="JACAZH010000010">
    <property type="protein sequence ID" value="KAF7357274.1"/>
    <property type="molecule type" value="Genomic_DNA"/>
</dbReference>
<comment type="caution">
    <text evidence="7">The sequence shown here is derived from an EMBL/GenBank/DDBJ whole genome shotgun (WGS) entry which is preliminary data.</text>
</comment>
<dbReference type="GO" id="GO:0071944">
    <property type="term" value="C:cell periphery"/>
    <property type="evidence" value="ECO:0007669"/>
    <property type="project" value="UniProtKB-ARBA"/>
</dbReference>
<proteinExistence type="predicted"/>
<dbReference type="Proteomes" id="UP000623467">
    <property type="component" value="Unassembled WGS sequence"/>
</dbReference>
<feature type="region of interest" description="Disordered" evidence="5">
    <location>
        <begin position="419"/>
        <end position="454"/>
    </location>
</feature>
<organism evidence="7 8">
    <name type="scientific">Mycena sanguinolenta</name>
    <dbReference type="NCBI Taxonomy" id="230812"/>
    <lineage>
        <taxon>Eukaryota</taxon>
        <taxon>Fungi</taxon>
        <taxon>Dikarya</taxon>
        <taxon>Basidiomycota</taxon>
        <taxon>Agaricomycotina</taxon>
        <taxon>Agaricomycetes</taxon>
        <taxon>Agaricomycetidae</taxon>
        <taxon>Agaricales</taxon>
        <taxon>Marasmiineae</taxon>
        <taxon>Mycenaceae</taxon>
        <taxon>Mycena</taxon>
    </lineage>
</organism>
<dbReference type="GO" id="GO:0016020">
    <property type="term" value="C:membrane"/>
    <property type="evidence" value="ECO:0007669"/>
    <property type="project" value="UniProtKB-SubCell"/>
</dbReference>
<dbReference type="PANTHER" id="PTHR15549">
    <property type="entry name" value="PAIRED IMMUNOGLOBULIN-LIKE TYPE 2 RECEPTOR"/>
    <property type="match status" value="1"/>
</dbReference>
<dbReference type="OrthoDB" id="3265734at2759"/>